<gene>
    <name evidence="1" type="ORF">F8C67_02230</name>
</gene>
<name>A0A6N6RLX9_9FLAO</name>
<dbReference type="EMBL" id="WBVO01000001">
    <property type="protein sequence ID" value="KAB2814579.1"/>
    <property type="molecule type" value="Genomic_DNA"/>
</dbReference>
<dbReference type="OrthoDB" id="883020at2"/>
<dbReference type="Proteomes" id="UP000468650">
    <property type="component" value="Unassembled WGS sequence"/>
</dbReference>
<accession>A0A6N6RLX9</accession>
<dbReference type="AlphaFoldDB" id="A0A6N6RLX9"/>
<protein>
    <submittedName>
        <fullName evidence="1">Uncharacterized protein</fullName>
    </submittedName>
</protein>
<sequence>MNINVKTRYYDSLPTRWPEKMLAFAFEGIRDHWNYQKWKRVIWHENIDFDFHRSSSNYPYKIHHMITDSTFIDLDEPIQFVVHGETDEEFQFMPEIKLVRVQKIILFYESREICILSKDRKTVVLKSSDPNYLEFIQNEGFNTEEQFWNFFGFTWDNRYFHLLHWTGKSY</sequence>
<evidence type="ECO:0000313" key="2">
    <source>
        <dbReference type="Proteomes" id="UP000468650"/>
    </source>
</evidence>
<comment type="caution">
    <text evidence="1">The sequence shown here is derived from an EMBL/GenBank/DDBJ whole genome shotgun (WGS) entry which is preliminary data.</text>
</comment>
<organism evidence="1 2">
    <name type="scientific">Phaeocystidibacter luteus</name>
    <dbReference type="NCBI Taxonomy" id="911197"/>
    <lineage>
        <taxon>Bacteria</taxon>
        <taxon>Pseudomonadati</taxon>
        <taxon>Bacteroidota</taxon>
        <taxon>Flavobacteriia</taxon>
        <taxon>Flavobacteriales</taxon>
        <taxon>Phaeocystidibacteraceae</taxon>
        <taxon>Phaeocystidibacter</taxon>
    </lineage>
</organism>
<reference evidence="1 2" key="1">
    <citation type="submission" date="2019-09" db="EMBL/GenBank/DDBJ databases">
        <title>Genomes of family Cryomorphaceae.</title>
        <authorList>
            <person name="Bowman J.P."/>
        </authorList>
    </citation>
    <scope>NUCLEOTIDE SEQUENCE [LARGE SCALE GENOMIC DNA]</scope>
    <source>
        <strain evidence="1 2">LMG 25704</strain>
    </source>
</reference>
<keyword evidence="2" id="KW-1185">Reference proteome</keyword>
<dbReference type="RefSeq" id="WP_151666157.1">
    <property type="nucleotide sequence ID" value="NZ_WBVO01000001.1"/>
</dbReference>
<proteinExistence type="predicted"/>
<evidence type="ECO:0000313" key="1">
    <source>
        <dbReference type="EMBL" id="KAB2814579.1"/>
    </source>
</evidence>